<gene>
    <name evidence="2" type="primary">ycf66</name>
</gene>
<sequence>MIYFDLNFFLNFLLFISILPIYVLQIIRPEITTDTDAITMNLLILYTWIFIIQGWKLDPFMLFSQCILILAILTLEWENIRLRGFIITLKNIIKKK</sequence>
<proteinExistence type="predicted"/>
<geneLocation type="plastid" evidence="2"/>
<keyword evidence="2" id="KW-0934">Plastid</keyword>
<dbReference type="EMBL" id="AP018508">
    <property type="protein sequence ID" value="BBC77639.1"/>
    <property type="molecule type" value="Genomic_DNA"/>
</dbReference>
<feature type="transmembrane region" description="Helical" evidence="1">
    <location>
        <begin position="6"/>
        <end position="25"/>
    </location>
</feature>
<evidence type="ECO:0000313" key="2">
    <source>
        <dbReference type="EMBL" id="BBC77639.1"/>
    </source>
</evidence>
<dbReference type="AlphaFoldDB" id="A0A2Z5ZAG9"/>
<name>A0A2Z5ZAG9_9STRA</name>
<feature type="transmembrane region" description="Helical" evidence="1">
    <location>
        <begin position="61"/>
        <end position="80"/>
    </location>
</feature>
<keyword evidence="1" id="KW-1133">Transmembrane helix</keyword>
<keyword evidence="1" id="KW-0812">Transmembrane</keyword>
<keyword evidence="1" id="KW-0472">Membrane</keyword>
<organism evidence="2">
    <name type="scientific">Nitzschia sp. NIES-3576</name>
    <dbReference type="NCBI Taxonomy" id="2083273"/>
    <lineage>
        <taxon>Eukaryota</taxon>
        <taxon>Sar</taxon>
        <taxon>Stramenopiles</taxon>
        <taxon>Ochrophyta</taxon>
        <taxon>Bacillariophyta</taxon>
        <taxon>Bacillariophyceae</taxon>
        <taxon>Bacillariophycidae</taxon>
        <taxon>Bacillariales</taxon>
        <taxon>Bacillariaceae</taxon>
        <taxon>Nitzschia</taxon>
    </lineage>
</organism>
<reference evidence="2" key="1">
    <citation type="submission" date="2018-02" db="EMBL/GenBank/DDBJ databases">
        <title>Evolution and diversity of non-photosynthetic diatom plastid genomes.</title>
        <authorList>
            <person name="Kamikawa R."/>
            <person name="Ishii K."/>
        </authorList>
    </citation>
    <scope>NUCLEOTIDE SEQUENCE</scope>
    <source>
        <strain evidence="2">NIES 3576</strain>
    </source>
</reference>
<feature type="transmembrane region" description="Helical" evidence="1">
    <location>
        <begin position="37"/>
        <end position="55"/>
    </location>
</feature>
<evidence type="ECO:0000256" key="1">
    <source>
        <dbReference type="SAM" id="Phobius"/>
    </source>
</evidence>
<protein>
    <submittedName>
        <fullName evidence="2">Uncharacterized protein</fullName>
    </submittedName>
</protein>
<dbReference type="Pfam" id="PF07444">
    <property type="entry name" value="Ycf66_N"/>
    <property type="match status" value="1"/>
</dbReference>
<accession>A0A2Z5ZAG9</accession>
<dbReference type="InterPro" id="IPR010004">
    <property type="entry name" value="Uncharacterised_Ycf66"/>
</dbReference>